<dbReference type="AlphaFoldDB" id="A0A7T4DJL2"/>
<proteinExistence type="predicted"/>
<evidence type="ECO:0000313" key="9">
    <source>
        <dbReference type="EMBL" id="QQB14496.1"/>
    </source>
</evidence>
<sequence length="419" mass="44382">MAHTFRSLAEPNYRHWFAGALISNTGTWMQRTAQDWLVLTYLTNNNASALGITMALQMGPQLIMFPFAGALADRFSKRALLMVTQALLGAVGLLLFVLVITDTIELWQVYVLALVLGILATLDTPARQAFVSELVGEKLLPNAVSLNSASFNGARMIGPAVAGVITALVGAGPVFLISGLGFAATLTVLIRLDRSRLHPSNRRGGGGVLGGFRYLRSRPDVVIVLVVLFIVATFGFNFNIYTATMARIEFGKDASGFGLLNSVMAIGSVAGALASAKREKPRLRFIFGAAGGFGLAVGLASLITNYYVFAAALILVGFASLTMLTSANAYVQTTTPASYRGRVMAIYAAVVMGGTPLGAPLAGWVADAFGPRMSMAVGAASGLLAFAVGLVWMIVAKNLRLTYDPKSRIRLHVSYLGHP</sequence>
<feature type="transmembrane region" description="Helical" evidence="7">
    <location>
        <begin position="375"/>
        <end position="396"/>
    </location>
</feature>
<comment type="subcellular location">
    <subcellularLocation>
        <location evidence="1">Cell membrane</location>
        <topology evidence="1">Multi-pass membrane protein</topology>
    </subcellularLocation>
</comment>
<organism evidence="9 10">
    <name type="scientific">Brevibacterium casei</name>
    <dbReference type="NCBI Taxonomy" id="33889"/>
    <lineage>
        <taxon>Bacteria</taxon>
        <taxon>Bacillati</taxon>
        <taxon>Actinomycetota</taxon>
        <taxon>Actinomycetes</taxon>
        <taxon>Micrococcales</taxon>
        <taxon>Brevibacteriaceae</taxon>
        <taxon>Brevibacterium</taxon>
    </lineage>
</organism>
<evidence type="ECO:0000256" key="2">
    <source>
        <dbReference type="ARBA" id="ARBA00022448"/>
    </source>
</evidence>
<evidence type="ECO:0000313" key="10">
    <source>
        <dbReference type="Proteomes" id="UP000595374"/>
    </source>
</evidence>
<dbReference type="CDD" id="cd06173">
    <property type="entry name" value="MFS_MefA_like"/>
    <property type="match status" value="1"/>
</dbReference>
<evidence type="ECO:0000256" key="6">
    <source>
        <dbReference type="ARBA" id="ARBA00023136"/>
    </source>
</evidence>
<dbReference type="SUPFAM" id="SSF103473">
    <property type="entry name" value="MFS general substrate transporter"/>
    <property type="match status" value="1"/>
</dbReference>
<feature type="transmembrane region" description="Helical" evidence="7">
    <location>
        <begin position="221"/>
        <end position="242"/>
    </location>
</feature>
<dbReference type="EMBL" id="CP065989">
    <property type="protein sequence ID" value="QQB14496.1"/>
    <property type="molecule type" value="Genomic_DNA"/>
</dbReference>
<feature type="transmembrane region" description="Helical" evidence="7">
    <location>
        <begin position="343"/>
        <end position="363"/>
    </location>
</feature>
<keyword evidence="6 7" id="KW-0472">Membrane</keyword>
<dbReference type="Gene3D" id="1.20.1250.20">
    <property type="entry name" value="MFS general substrate transporter like domains"/>
    <property type="match status" value="1"/>
</dbReference>
<evidence type="ECO:0000256" key="3">
    <source>
        <dbReference type="ARBA" id="ARBA00022475"/>
    </source>
</evidence>
<evidence type="ECO:0000256" key="7">
    <source>
        <dbReference type="SAM" id="Phobius"/>
    </source>
</evidence>
<evidence type="ECO:0000259" key="8">
    <source>
        <dbReference type="PROSITE" id="PS50850"/>
    </source>
</evidence>
<feature type="transmembrane region" description="Helical" evidence="7">
    <location>
        <begin position="254"/>
        <end position="273"/>
    </location>
</feature>
<feature type="transmembrane region" description="Helical" evidence="7">
    <location>
        <begin position="309"/>
        <end position="331"/>
    </location>
</feature>
<feature type="transmembrane region" description="Helical" evidence="7">
    <location>
        <begin position="106"/>
        <end position="122"/>
    </location>
</feature>
<dbReference type="PANTHER" id="PTHR23513">
    <property type="entry name" value="INTEGRAL MEMBRANE EFFLUX PROTEIN-RELATED"/>
    <property type="match status" value="1"/>
</dbReference>
<keyword evidence="4 7" id="KW-0812">Transmembrane</keyword>
<evidence type="ECO:0000256" key="5">
    <source>
        <dbReference type="ARBA" id="ARBA00022989"/>
    </source>
</evidence>
<feature type="transmembrane region" description="Helical" evidence="7">
    <location>
        <begin position="79"/>
        <end position="100"/>
    </location>
</feature>
<dbReference type="InterPro" id="IPR020846">
    <property type="entry name" value="MFS_dom"/>
</dbReference>
<reference evidence="9 10" key="1">
    <citation type="submission" date="2020-12" db="EMBL/GenBank/DDBJ databases">
        <title>FDA dAtabase for Regulatory Grade micrObial Sequences (FDA-ARGOS): Supporting development and validation of Infectious Disease Dx tests.</title>
        <authorList>
            <person name="Sproer C."/>
            <person name="Gronow S."/>
            <person name="Severitt S."/>
            <person name="Schroder I."/>
            <person name="Tallon L."/>
            <person name="Sadzewicz L."/>
            <person name="Zhao X."/>
            <person name="Boylan J."/>
            <person name="Ott S."/>
            <person name="Bowen H."/>
            <person name="Vavikolanu K."/>
            <person name="Mehta A."/>
            <person name="Aluvathingal J."/>
            <person name="Nadendla S."/>
            <person name="Lowell S."/>
            <person name="Myers T."/>
            <person name="Yan Y."/>
            <person name="Sichtig H."/>
        </authorList>
    </citation>
    <scope>NUCLEOTIDE SEQUENCE [LARGE SCALE GENOMIC DNA]</scope>
    <source>
        <strain evidence="9 10">FDAARGOS_990</strain>
    </source>
</reference>
<protein>
    <submittedName>
        <fullName evidence="9">MFS transporter</fullName>
    </submittedName>
</protein>
<gene>
    <name evidence="9" type="ORF">I6H47_00315</name>
</gene>
<dbReference type="GO" id="GO:0005886">
    <property type="term" value="C:plasma membrane"/>
    <property type="evidence" value="ECO:0007669"/>
    <property type="project" value="UniProtKB-SubCell"/>
</dbReference>
<evidence type="ECO:0000256" key="1">
    <source>
        <dbReference type="ARBA" id="ARBA00004651"/>
    </source>
</evidence>
<dbReference type="InterPro" id="IPR010290">
    <property type="entry name" value="TM_effector"/>
</dbReference>
<keyword evidence="3" id="KW-1003">Cell membrane</keyword>
<dbReference type="InterPro" id="IPR036259">
    <property type="entry name" value="MFS_trans_sf"/>
</dbReference>
<dbReference type="PANTHER" id="PTHR23513:SF11">
    <property type="entry name" value="STAPHYLOFERRIN A TRANSPORTER"/>
    <property type="match status" value="1"/>
</dbReference>
<accession>A0A7T4DJL2</accession>
<dbReference type="PROSITE" id="PS50850">
    <property type="entry name" value="MFS"/>
    <property type="match status" value="1"/>
</dbReference>
<keyword evidence="2" id="KW-0813">Transport</keyword>
<evidence type="ECO:0000256" key="4">
    <source>
        <dbReference type="ARBA" id="ARBA00022692"/>
    </source>
</evidence>
<name>A0A7T4DJL2_9MICO</name>
<dbReference type="Proteomes" id="UP000595374">
    <property type="component" value="Chromosome"/>
</dbReference>
<dbReference type="RefSeq" id="WP_198499560.1">
    <property type="nucleotide sequence ID" value="NZ_CP065989.1"/>
</dbReference>
<feature type="domain" description="Major facilitator superfamily (MFS) profile" evidence="8">
    <location>
        <begin position="179"/>
        <end position="419"/>
    </location>
</feature>
<keyword evidence="5 7" id="KW-1133">Transmembrane helix</keyword>
<dbReference type="GO" id="GO:0022857">
    <property type="term" value="F:transmembrane transporter activity"/>
    <property type="evidence" value="ECO:0007669"/>
    <property type="project" value="InterPro"/>
</dbReference>
<feature type="transmembrane region" description="Helical" evidence="7">
    <location>
        <begin position="285"/>
        <end position="303"/>
    </location>
</feature>
<dbReference type="Pfam" id="PF05977">
    <property type="entry name" value="MFS_3"/>
    <property type="match status" value="1"/>
</dbReference>